<reference evidence="2" key="1">
    <citation type="journal article" date="2022" name="Mol. Ecol. Resour.">
        <title>The genomes of chicory, endive, great burdock and yacon provide insights into Asteraceae palaeo-polyploidization history and plant inulin production.</title>
        <authorList>
            <person name="Fan W."/>
            <person name="Wang S."/>
            <person name="Wang H."/>
            <person name="Wang A."/>
            <person name="Jiang F."/>
            <person name="Liu H."/>
            <person name="Zhao H."/>
            <person name="Xu D."/>
            <person name="Zhang Y."/>
        </authorList>
    </citation>
    <scope>NUCLEOTIDE SEQUENCE [LARGE SCALE GENOMIC DNA]</scope>
    <source>
        <strain evidence="2">cv. Punajuju</strain>
    </source>
</reference>
<evidence type="ECO:0000313" key="2">
    <source>
        <dbReference type="Proteomes" id="UP001055811"/>
    </source>
</evidence>
<keyword evidence="2" id="KW-1185">Reference proteome</keyword>
<organism evidence="1 2">
    <name type="scientific">Cichorium intybus</name>
    <name type="common">Chicory</name>
    <dbReference type="NCBI Taxonomy" id="13427"/>
    <lineage>
        <taxon>Eukaryota</taxon>
        <taxon>Viridiplantae</taxon>
        <taxon>Streptophyta</taxon>
        <taxon>Embryophyta</taxon>
        <taxon>Tracheophyta</taxon>
        <taxon>Spermatophyta</taxon>
        <taxon>Magnoliopsida</taxon>
        <taxon>eudicotyledons</taxon>
        <taxon>Gunneridae</taxon>
        <taxon>Pentapetalae</taxon>
        <taxon>asterids</taxon>
        <taxon>campanulids</taxon>
        <taxon>Asterales</taxon>
        <taxon>Asteraceae</taxon>
        <taxon>Cichorioideae</taxon>
        <taxon>Cichorieae</taxon>
        <taxon>Cichoriinae</taxon>
        <taxon>Cichorium</taxon>
    </lineage>
</organism>
<dbReference type="Proteomes" id="UP001055811">
    <property type="component" value="Linkage Group LG04"/>
</dbReference>
<accession>A0ACB9E513</accession>
<reference evidence="1 2" key="2">
    <citation type="journal article" date="2022" name="Mol. Ecol. Resour.">
        <title>The genomes of chicory, endive, great burdock and yacon provide insights into Asteraceae paleo-polyploidization history and plant inulin production.</title>
        <authorList>
            <person name="Fan W."/>
            <person name="Wang S."/>
            <person name="Wang H."/>
            <person name="Wang A."/>
            <person name="Jiang F."/>
            <person name="Liu H."/>
            <person name="Zhao H."/>
            <person name="Xu D."/>
            <person name="Zhang Y."/>
        </authorList>
    </citation>
    <scope>NUCLEOTIDE SEQUENCE [LARGE SCALE GENOMIC DNA]</scope>
    <source>
        <strain evidence="2">cv. Punajuju</strain>
        <tissue evidence="1">Leaves</tissue>
    </source>
</reference>
<name>A0ACB9E513_CICIN</name>
<sequence>MTQRLRIDSARTSEHRIAFDLRDCFCCFSLWILSDLTRYYFPFSQPALIQAKPPFCPISFPFQSPVPLSPTSALLASFFLLLGQVTMSGGGDTRVSIPNNVRKVIHEVKKTIGPKLSDEFVYTTLKDCDMDPKEAGRRLKMIHDIIEIAGKHNLEDAYTMLKDCNMDPNEAAERLLYIDTFHEVKKKHDRRKSVSKFHSGRNSSSGKEYGITNSQERVSRLTIPIHSGKMNNVAHVANSVANCNGTHAISNESYSHKLAPESYSTSDTAVVSKNTHHTCAIGTIKCEIVKRNGSTKSNSRLPDGIKFSADQVVADSIPVIAEAADSDKTRQLKPEAVEKIEISECLKPLSLSTQDGSQAVNPNQDNQSLQVLHEPLKVTASGNTRKSITEEKSELKPSVLEKSTPSSHQPVIFPDHLQVPENFKNHFRFGSLDPNPPDSQLLSVTESIQQNDKIVPEHSLKDKISSDPALKQTHEQTKVELTSPPNPIGGFQVENPVVQRFGFMPHFVHVDVPDLQSGSPVIASGLGPQPTTGQNSISLSPPVFPYFRHPYPNHIPYNPYFPHLYLPQNAHLFNHALFPHQPPPVFKQETNAGNQEKDNKQQGEDQQVWGHVPNYFYNFPQGHHVAFSPSQAASLYHSSQTQSTVMVPPQHAAHNS</sequence>
<proteinExistence type="predicted"/>
<gene>
    <name evidence="1" type="ORF">L2E82_26217</name>
</gene>
<comment type="caution">
    <text evidence="1">The sequence shown here is derived from an EMBL/GenBank/DDBJ whole genome shotgun (WGS) entry which is preliminary data.</text>
</comment>
<protein>
    <submittedName>
        <fullName evidence="1">Uncharacterized protein</fullName>
    </submittedName>
</protein>
<evidence type="ECO:0000313" key="1">
    <source>
        <dbReference type="EMBL" id="KAI3754088.1"/>
    </source>
</evidence>
<dbReference type="EMBL" id="CM042012">
    <property type="protein sequence ID" value="KAI3754088.1"/>
    <property type="molecule type" value="Genomic_DNA"/>
</dbReference>